<evidence type="ECO:0000313" key="4">
    <source>
        <dbReference type="Proteomes" id="UP000316476"/>
    </source>
</evidence>
<evidence type="ECO:0000256" key="1">
    <source>
        <dbReference type="SAM" id="MobiDB-lite"/>
    </source>
</evidence>
<keyword evidence="2" id="KW-0812">Transmembrane</keyword>
<dbReference type="EMBL" id="SJPZ01000001">
    <property type="protein sequence ID" value="TWU67160.1"/>
    <property type="molecule type" value="Genomic_DNA"/>
</dbReference>
<dbReference type="Proteomes" id="UP000316476">
    <property type="component" value="Unassembled WGS sequence"/>
</dbReference>
<feature type="region of interest" description="Disordered" evidence="1">
    <location>
        <begin position="330"/>
        <end position="390"/>
    </location>
</feature>
<sequence>MMKSDRKLGATRMLGATPFGARPRTSGHADCPDFRSSVLCPKSSESVASQFSFAAATKPRNTSARLTSSLIIGFLTLAAVAVGPIGTPATASDALKKQSTWQTLSADQWATRLRSDLDSLGVSPDVIDQASDQFLNAVQTEDVDPLDAFVELAAGIDRSMADLVDLSRQDLTAAAGSIDPSGPNYAALNSLPESTRDAVRIWMGRELTQQRLYDEALPVIAEVDAISSVAPASLLFYRGVCYHALLMKTEALADLRRLMENPDDAPQRFVKTAQLMVADIRPMKPDSLDEISRMMTDVQRRLDLGRANEEVEQREQQIIDKLTKMIDKIEEQQQQQQQAASAGSSGSSGGKPGGGMADSMADGNPLGKGDVDRKDVDQGPAWGNLPPAERHEAIQQISRDLPTHYRDAIEAYFRKMATDQG</sequence>
<feature type="transmembrane region" description="Helical" evidence="2">
    <location>
        <begin position="66"/>
        <end position="86"/>
    </location>
</feature>
<feature type="compositionally biased region" description="Gly residues" evidence="1">
    <location>
        <begin position="346"/>
        <end position="356"/>
    </location>
</feature>
<comment type="caution">
    <text evidence="3">The sequence shown here is derived from an EMBL/GenBank/DDBJ whole genome shotgun (WGS) entry which is preliminary data.</text>
</comment>
<name>A0A5C6G0Z8_9PLAN</name>
<keyword evidence="2" id="KW-0472">Membrane</keyword>
<feature type="compositionally biased region" description="Low complexity" evidence="1">
    <location>
        <begin position="332"/>
        <end position="345"/>
    </location>
</feature>
<evidence type="ECO:0008006" key="5">
    <source>
        <dbReference type="Google" id="ProtNLM"/>
    </source>
</evidence>
<gene>
    <name evidence="3" type="ORF">V7x_27330</name>
</gene>
<accession>A0A5C6G0Z8</accession>
<dbReference type="AlphaFoldDB" id="A0A5C6G0Z8"/>
<protein>
    <recommendedName>
        <fullName evidence="5">Tetratricopeptide repeat protein</fullName>
    </recommendedName>
</protein>
<organism evidence="3 4">
    <name type="scientific">Crateriforma conspicua</name>
    <dbReference type="NCBI Taxonomy" id="2527996"/>
    <lineage>
        <taxon>Bacteria</taxon>
        <taxon>Pseudomonadati</taxon>
        <taxon>Planctomycetota</taxon>
        <taxon>Planctomycetia</taxon>
        <taxon>Planctomycetales</taxon>
        <taxon>Planctomycetaceae</taxon>
        <taxon>Crateriforma</taxon>
    </lineage>
</organism>
<reference evidence="3 4" key="1">
    <citation type="submission" date="2019-02" db="EMBL/GenBank/DDBJ databases">
        <title>Deep-cultivation of Planctomycetes and their phenomic and genomic characterization uncovers novel biology.</title>
        <authorList>
            <person name="Wiegand S."/>
            <person name="Jogler M."/>
            <person name="Boedeker C."/>
            <person name="Pinto D."/>
            <person name="Vollmers J."/>
            <person name="Rivas-Marin E."/>
            <person name="Kohn T."/>
            <person name="Peeters S.H."/>
            <person name="Heuer A."/>
            <person name="Rast P."/>
            <person name="Oberbeckmann S."/>
            <person name="Bunk B."/>
            <person name="Jeske O."/>
            <person name="Meyerdierks A."/>
            <person name="Storesund J.E."/>
            <person name="Kallscheuer N."/>
            <person name="Luecker S."/>
            <person name="Lage O.M."/>
            <person name="Pohl T."/>
            <person name="Merkel B.J."/>
            <person name="Hornburger P."/>
            <person name="Mueller R.-W."/>
            <person name="Bruemmer F."/>
            <person name="Labrenz M."/>
            <person name="Spormann A.M."/>
            <person name="Op Den Camp H."/>
            <person name="Overmann J."/>
            <person name="Amann R."/>
            <person name="Jetten M.S.M."/>
            <person name="Mascher T."/>
            <person name="Medema M.H."/>
            <person name="Devos D.P."/>
            <person name="Kaster A.-K."/>
            <person name="Ovreas L."/>
            <person name="Rohde M."/>
            <person name="Galperin M.Y."/>
            <person name="Jogler C."/>
        </authorList>
    </citation>
    <scope>NUCLEOTIDE SEQUENCE [LARGE SCALE GENOMIC DNA]</scope>
    <source>
        <strain evidence="3 4">V7</strain>
    </source>
</reference>
<proteinExistence type="predicted"/>
<evidence type="ECO:0000256" key="2">
    <source>
        <dbReference type="SAM" id="Phobius"/>
    </source>
</evidence>
<keyword evidence="2" id="KW-1133">Transmembrane helix</keyword>
<evidence type="ECO:0000313" key="3">
    <source>
        <dbReference type="EMBL" id="TWU67160.1"/>
    </source>
</evidence>